<dbReference type="InterPro" id="IPR013785">
    <property type="entry name" value="Aldolase_TIM"/>
</dbReference>
<dbReference type="PANTHER" id="PTHR12128">
    <property type="entry name" value="DIHYDRODIPICOLINATE SYNTHASE"/>
    <property type="match status" value="1"/>
</dbReference>
<organism evidence="7 8">
    <name type="scientific">Streptomyces lacrimifluminis</name>
    <dbReference type="NCBI Taxonomy" id="1500077"/>
    <lineage>
        <taxon>Bacteria</taxon>
        <taxon>Bacillati</taxon>
        <taxon>Actinomycetota</taxon>
        <taxon>Actinomycetes</taxon>
        <taxon>Kitasatosporales</taxon>
        <taxon>Streptomycetaceae</taxon>
        <taxon>Streptomyces</taxon>
    </lineage>
</organism>
<dbReference type="GO" id="GO:0047448">
    <property type="term" value="F:5-dehydro-4-deoxyglucarate dehydratase activity"/>
    <property type="evidence" value="ECO:0007669"/>
    <property type="project" value="UniProtKB-UniRule"/>
</dbReference>
<evidence type="ECO:0000313" key="8">
    <source>
        <dbReference type="Proteomes" id="UP000625682"/>
    </source>
</evidence>
<keyword evidence="8" id="KW-1185">Reference proteome</keyword>
<dbReference type="HAMAP" id="MF_00694">
    <property type="entry name" value="KDGDH"/>
    <property type="match status" value="1"/>
</dbReference>
<feature type="compositionally biased region" description="Low complexity" evidence="6">
    <location>
        <begin position="336"/>
        <end position="345"/>
    </location>
</feature>
<gene>
    <name evidence="7" type="ORF">GCM10012282_54220</name>
</gene>
<comment type="catalytic activity">
    <reaction evidence="1 5">
        <text>5-dehydro-4-deoxy-D-glucarate + H(+) = 2,5-dioxopentanoate + CO2 + H2O</text>
        <dbReference type="Rhea" id="RHEA:24608"/>
        <dbReference type="ChEBI" id="CHEBI:15377"/>
        <dbReference type="ChEBI" id="CHEBI:15378"/>
        <dbReference type="ChEBI" id="CHEBI:16526"/>
        <dbReference type="ChEBI" id="CHEBI:42819"/>
        <dbReference type="ChEBI" id="CHEBI:58136"/>
        <dbReference type="EC" id="4.2.1.41"/>
    </reaction>
</comment>
<comment type="pathway">
    <text evidence="2 5">Carbohydrate acid metabolism; D-glucarate degradation; 2,5-dioxopentanoate from D-glucarate: step 2/2.</text>
</comment>
<accession>A0A917P0Z4</accession>
<dbReference type="InterPro" id="IPR002220">
    <property type="entry name" value="DapA-like"/>
</dbReference>
<sequence length="354" mass="37309">MHAQGEPVTPAPLAAALATRLTVPSGPLFFPVTAYGPDGSLDLGVFRAHVRRGVEAGAAAVFACCGTGEFHALTPEEFQDCVRAAVEETAGRVPVVAGTGYGTALAVRYARLAEEAGADGLLAMPPYLVVAGQEGLLRHYRELAGATALPVIVYQRDNAVFTPETVVGLARTEGIIGLKDGLGDLDLMQRIVSAVRAEEIVDFLYFNGLPTAELTGPAYRGIGVTLYSSAVFCFAPEIALAFHKALGTGDDVTANRLLDGFYRPFVELRAQGRGYAVSLVKAGVRQAGLDVGEVRPPLHEPTEDHVKQLVRLVERGRALLEAESVSVPKAETETAVVVGSGSGSESESEPEERV</sequence>
<dbReference type="SMART" id="SM01130">
    <property type="entry name" value="DHDPS"/>
    <property type="match status" value="1"/>
</dbReference>
<reference evidence="7" key="2">
    <citation type="submission" date="2020-09" db="EMBL/GenBank/DDBJ databases">
        <authorList>
            <person name="Sun Q."/>
            <person name="Zhou Y."/>
        </authorList>
    </citation>
    <scope>NUCLEOTIDE SEQUENCE</scope>
    <source>
        <strain evidence="7">CGMCC 4.7272</strain>
    </source>
</reference>
<protein>
    <recommendedName>
        <fullName evidence="5">Probable 5-dehydro-4-deoxyglucarate dehydratase</fullName>
        <ecNumber evidence="5">4.2.1.41</ecNumber>
    </recommendedName>
    <alternativeName>
        <fullName evidence="5">5-keto-4-deoxy-glucarate dehydratase</fullName>
        <shortName evidence="5">KDGDH</shortName>
    </alternativeName>
</protein>
<evidence type="ECO:0000256" key="1">
    <source>
        <dbReference type="ARBA" id="ARBA00001446"/>
    </source>
</evidence>
<evidence type="ECO:0000256" key="5">
    <source>
        <dbReference type="HAMAP-Rule" id="MF_00694"/>
    </source>
</evidence>
<proteinExistence type="inferred from homology"/>
<name>A0A917P0Z4_9ACTN</name>
<comment type="similarity">
    <text evidence="3 5">Belongs to the DapA family.</text>
</comment>
<evidence type="ECO:0000256" key="2">
    <source>
        <dbReference type="ARBA" id="ARBA00004983"/>
    </source>
</evidence>
<evidence type="ECO:0000256" key="3">
    <source>
        <dbReference type="ARBA" id="ARBA00007592"/>
    </source>
</evidence>
<dbReference type="AlphaFoldDB" id="A0A917P0Z4"/>
<evidence type="ECO:0000313" key="7">
    <source>
        <dbReference type="EMBL" id="GGJ50436.1"/>
    </source>
</evidence>
<dbReference type="PANTHER" id="PTHR12128:SF19">
    <property type="entry name" value="5-DEHYDRO-4-DEOXYGLUCARATE DEHYDRATASE 2-RELATED"/>
    <property type="match status" value="1"/>
</dbReference>
<dbReference type="GO" id="GO:0042838">
    <property type="term" value="P:D-glucarate catabolic process"/>
    <property type="evidence" value="ECO:0007669"/>
    <property type="project" value="UniProtKB-UniRule"/>
</dbReference>
<feature type="region of interest" description="Disordered" evidence="6">
    <location>
        <begin position="333"/>
        <end position="354"/>
    </location>
</feature>
<comment type="caution">
    <text evidence="7">The sequence shown here is derived from an EMBL/GenBank/DDBJ whole genome shotgun (WGS) entry which is preliminary data.</text>
</comment>
<dbReference type="NCBIfam" id="NF002958">
    <property type="entry name" value="PRK03620.1"/>
    <property type="match status" value="1"/>
</dbReference>
<reference evidence="7" key="1">
    <citation type="journal article" date="2014" name="Int. J. Syst. Evol. Microbiol.">
        <title>Complete genome sequence of Corynebacterium casei LMG S-19264T (=DSM 44701T), isolated from a smear-ripened cheese.</title>
        <authorList>
            <consortium name="US DOE Joint Genome Institute (JGI-PGF)"/>
            <person name="Walter F."/>
            <person name="Albersmeier A."/>
            <person name="Kalinowski J."/>
            <person name="Ruckert C."/>
        </authorList>
    </citation>
    <scope>NUCLEOTIDE SEQUENCE</scope>
    <source>
        <strain evidence="7">CGMCC 4.7272</strain>
    </source>
</reference>
<dbReference type="Proteomes" id="UP000625682">
    <property type="component" value="Unassembled WGS sequence"/>
</dbReference>
<evidence type="ECO:0000256" key="6">
    <source>
        <dbReference type="SAM" id="MobiDB-lite"/>
    </source>
</evidence>
<dbReference type="InterPro" id="IPR017655">
    <property type="entry name" value="Dehydro-deoxyglucarate_dehyd"/>
</dbReference>
<keyword evidence="4 5" id="KW-0456">Lyase</keyword>
<dbReference type="SUPFAM" id="SSF51569">
    <property type="entry name" value="Aldolase"/>
    <property type="match status" value="1"/>
</dbReference>
<dbReference type="EC" id="4.2.1.41" evidence="5"/>
<dbReference type="Pfam" id="PF00701">
    <property type="entry name" value="DHDPS"/>
    <property type="match status" value="1"/>
</dbReference>
<dbReference type="Gene3D" id="3.20.20.70">
    <property type="entry name" value="Aldolase class I"/>
    <property type="match status" value="1"/>
</dbReference>
<evidence type="ECO:0000256" key="4">
    <source>
        <dbReference type="ARBA" id="ARBA00023239"/>
    </source>
</evidence>
<dbReference type="GO" id="GO:0008840">
    <property type="term" value="F:4-hydroxy-tetrahydrodipicolinate synthase activity"/>
    <property type="evidence" value="ECO:0007669"/>
    <property type="project" value="TreeGrafter"/>
</dbReference>
<dbReference type="EMBL" id="BMMU01000020">
    <property type="protein sequence ID" value="GGJ50436.1"/>
    <property type="molecule type" value="Genomic_DNA"/>
</dbReference>